<dbReference type="PaxDb" id="55529-EKX53217"/>
<dbReference type="OMA" id="VWIWMSH"/>
<evidence type="ECO:0000313" key="17">
    <source>
        <dbReference type="Proteomes" id="UP000011087"/>
    </source>
</evidence>
<proteinExistence type="predicted"/>
<feature type="domain" description="Rieske" evidence="14">
    <location>
        <begin position="1"/>
        <end position="127"/>
    </location>
</feature>
<dbReference type="PANTHER" id="PTHR21266:SF32">
    <property type="entry name" value="CHOLESTEROL 7-DESATURASE NVD"/>
    <property type="match status" value="1"/>
</dbReference>
<feature type="non-terminal residue" evidence="15">
    <location>
        <position position="406"/>
    </location>
</feature>
<dbReference type="InterPro" id="IPR050584">
    <property type="entry name" value="Cholesterol_7-desaturase"/>
</dbReference>
<protein>
    <recommendedName>
        <fullName evidence="14">Rieske domain-containing protein</fullName>
    </recommendedName>
</protein>
<dbReference type="GO" id="GO:0016020">
    <property type="term" value="C:membrane"/>
    <property type="evidence" value="ECO:0007669"/>
    <property type="project" value="UniProtKB-SubCell"/>
</dbReference>
<dbReference type="GO" id="GO:0010277">
    <property type="term" value="F:chlorophyllide a oxygenase activity"/>
    <property type="evidence" value="ECO:0007669"/>
    <property type="project" value="InterPro"/>
</dbReference>
<dbReference type="Proteomes" id="UP000011087">
    <property type="component" value="Unassembled WGS sequence"/>
</dbReference>
<keyword evidence="11" id="KW-0408">Iron</keyword>
<dbReference type="GO" id="GO:0051537">
    <property type="term" value="F:2 iron, 2 sulfur cluster binding"/>
    <property type="evidence" value="ECO:0007669"/>
    <property type="project" value="UniProtKB-KW"/>
</dbReference>
<feature type="non-terminal residue" evidence="15">
    <location>
        <position position="1"/>
    </location>
</feature>
<keyword evidence="3" id="KW-0150">Chloroplast</keyword>
<sequence length="406" mass="46050">WYPLGFEKFVNKEKPCQVSILGTSVVLWYENTSSSWRAALDRCPHRLVRLSEGRIDPVSGNIKSTWDSSHITGNIECPYHGWKFRAHDAVKGSCTCIPQSKDEAKLERAPSRLITLPVQCRDGMIWCWTARLMGSEAEPDPSKLSAMLLDRIGAPGIMHVDYFRDLPMDATILMENVLDPSHLPFTHHRTISRRERASPLTLAMKQTVSPSGFSATKTAGDTLNTSKTGGSVEFIAPNTVISATNRKQSFSDWNVVYAVPQSPGLSRIYVRIVFETAKMPLPLSLIFKFAFSLPSFLLHLNNHKILEDDNVFLHFQGKLLQGEARFRRGNLLSPDWKTRFFLPTKSDTLVSAFRQWLDKYTGGEGASWSPYATESNSNQLAWRHEELVERFQRHTKKCQKCLQAFK</sequence>
<dbReference type="SUPFAM" id="SSF50022">
    <property type="entry name" value="ISP domain"/>
    <property type="match status" value="1"/>
</dbReference>
<dbReference type="InterPro" id="IPR017941">
    <property type="entry name" value="Rieske_2Fe-2S"/>
</dbReference>
<evidence type="ECO:0000313" key="15">
    <source>
        <dbReference type="EMBL" id="EKX53217.1"/>
    </source>
</evidence>
<evidence type="ECO:0000256" key="13">
    <source>
        <dbReference type="ARBA" id="ARBA00023136"/>
    </source>
</evidence>
<dbReference type="Pfam" id="PF08417">
    <property type="entry name" value="PaO"/>
    <property type="match status" value="1"/>
</dbReference>
<evidence type="ECO:0000256" key="6">
    <source>
        <dbReference type="ARBA" id="ARBA00022714"/>
    </source>
</evidence>
<evidence type="ECO:0000256" key="8">
    <source>
        <dbReference type="ARBA" id="ARBA00022946"/>
    </source>
</evidence>
<evidence type="ECO:0000256" key="9">
    <source>
        <dbReference type="ARBA" id="ARBA00022989"/>
    </source>
</evidence>
<organism evidence="15">
    <name type="scientific">Guillardia theta (strain CCMP2712)</name>
    <name type="common">Cryptophyte</name>
    <dbReference type="NCBI Taxonomy" id="905079"/>
    <lineage>
        <taxon>Eukaryota</taxon>
        <taxon>Cryptophyceae</taxon>
        <taxon>Pyrenomonadales</taxon>
        <taxon>Geminigeraceae</taxon>
        <taxon>Guillardia</taxon>
    </lineage>
</organism>
<reference evidence="17" key="2">
    <citation type="submission" date="2012-11" db="EMBL/GenBank/DDBJ databases">
        <authorList>
            <person name="Kuo A."/>
            <person name="Curtis B.A."/>
            <person name="Tanifuji G."/>
            <person name="Burki F."/>
            <person name="Gruber A."/>
            <person name="Irimia M."/>
            <person name="Maruyama S."/>
            <person name="Arias M.C."/>
            <person name="Ball S.G."/>
            <person name="Gile G.H."/>
            <person name="Hirakawa Y."/>
            <person name="Hopkins J.F."/>
            <person name="Rensing S.A."/>
            <person name="Schmutz J."/>
            <person name="Symeonidi A."/>
            <person name="Elias M."/>
            <person name="Eveleigh R.J."/>
            <person name="Herman E.K."/>
            <person name="Klute M.J."/>
            <person name="Nakayama T."/>
            <person name="Obornik M."/>
            <person name="Reyes-Prieto A."/>
            <person name="Armbrust E.V."/>
            <person name="Aves S.J."/>
            <person name="Beiko R.G."/>
            <person name="Coutinho P."/>
            <person name="Dacks J.B."/>
            <person name="Durnford D.G."/>
            <person name="Fast N.M."/>
            <person name="Green B.R."/>
            <person name="Grisdale C."/>
            <person name="Hempe F."/>
            <person name="Henrissat B."/>
            <person name="Hoppner M.P."/>
            <person name="Ishida K.-I."/>
            <person name="Kim E."/>
            <person name="Koreny L."/>
            <person name="Kroth P.G."/>
            <person name="Liu Y."/>
            <person name="Malik S.-B."/>
            <person name="Maier U.G."/>
            <person name="McRose D."/>
            <person name="Mock T."/>
            <person name="Neilson J.A."/>
            <person name="Onodera N.T."/>
            <person name="Poole A.M."/>
            <person name="Pritham E.J."/>
            <person name="Richards T.A."/>
            <person name="Rocap G."/>
            <person name="Roy S.W."/>
            <person name="Sarai C."/>
            <person name="Schaack S."/>
            <person name="Shirato S."/>
            <person name="Slamovits C.H."/>
            <person name="Spencer D.F."/>
            <person name="Suzuki S."/>
            <person name="Worden A.Z."/>
            <person name="Zauner S."/>
            <person name="Barry K."/>
            <person name="Bell C."/>
            <person name="Bharti A.K."/>
            <person name="Crow J.A."/>
            <person name="Grimwood J."/>
            <person name="Kramer R."/>
            <person name="Lindquist E."/>
            <person name="Lucas S."/>
            <person name="Salamov A."/>
            <person name="McFadden G.I."/>
            <person name="Lane C.E."/>
            <person name="Keeling P.J."/>
            <person name="Gray M.W."/>
            <person name="Grigoriev I.V."/>
            <person name="Archibald J.M."/>
        </authorList>
    </citation>
    <scope>NUCLEOTIDE SEQUENCE</scope>
    <source>
        <strain evidence="17">CCMP2712</strain>
    </source>
</reference>
<evidence type="ECO:0000256" key="4">
    <source>
        <dbReference type="ARBA" id="ARBA00022640"/>
    </source>
</evidence>
<accession>L1JXY2</accession>
<keyword evidence="12" id="KW-0411">Iron-sulfur</keyword>
<evidence type="ECO:0000256" key="1">
    <source>
        <dbReference type="ARBA" id="ARBA00004229"/>
    </source>
</evidence>
<comment type="subcellular location">
    <subcellularLocation>
        <location evidence="2">Membrane</location>
    </subcellularLocation>
    <subcellularLocation>
        <location evidence="1">Plastid</location>
        <location evidence="1">Chloroplast</location>
    </subcellularLocation>
</comment>
<evidence type="ECO:0000313" key="16">
    <source>
        <dbReference type="EnsemblProtists" id="EKX53217"/>
    </source>
</evidence>
<dbReference type="GeneID" id="17310074"/>
<dbReference type="eggNOG" id="ENOG502QQ8U">
    <property type="taxonomic scope" value="Eukaryota"/>
</dbReference>
<evidence type="ECO:0000256" key="11">
    <source>
        <dbReference type="ARBA" id="ARBA00023004"/>
    </source>
</evidence>
<evidence type="ECO:0000256" key="12">
    <source>
        <dbReference type="ARBA" id="ARBA00023014"/>
    </source>
</evidence>
<dbReference type="KEGG" id="gtt:GUITHDRAFT_53010"/>
<dbReference type="HOGENOM" id="CLU_003927_1_1_1"/>
<keyword evidence="13" id="KW-0472">Membrane</keyword>
<gene>
    <name evidence="15" type="ORF">GUITHDRAFT_53010</name>
</gene>
<keyword evidence="4" id="KW-0934">Plastid</keyword>
<dbReference type="EMBL" id="JH992970">
    <property type="protein sequence ID" value="EKX53217.1"/>
    <property type="molecule type" value="Genomic_DNA"/>
</dbReference>
<keyword evidence="9" id="KW-1133">Transmembrane helix</keyword>
<keyword evidence="8" id="KW-0809">Transit peptide</keyword>
<evidence type="ECO:0000256" key="3">
    <source>
        <dbReference type="ARBA" id="ARBA00022528"/>
    </source>
</evidence>
<dbReference type="InterPro" id="IPR036922">
    <property type="entry name" value="Rieske_2Fe-2S_sf"/>
</dbReference>
<dbReference type="SUPFAM" id="SSF55961">
    <property type="entry name" value="Bet v1-like"/>
    <property type="match status" value="1"/>
</dbReference>
<keyword evidence="10" id="KW-0560">Oxidoreductase</keyword>
<evidence type="ECO:0000256" key="7">
    <source>
        <dbReference type="ARBA" id="ARBA00022723"/>
    </source>
</evidence>
<dbReference type="RefSeq" id="XP_005840197.1">
    <property type="nucleotide sequence ID" value="XM_005840140.1"/>
</dbReference>
<dbReference type="PANTHER" id="PTHR21266">
    <property type="entry name" value="IRON-SULFUR DOMAIN CONTAINING PROTEIN"/>
    <property type="match status" value="1"/>
</dbReference>
<dbReference type="GO" id="GO:0046872">
    <property type="term" value="F:metal ion binding"/>
    <property type="evidence" value="ECO:0007669"/>
    <property type="project" value="UniProtKB-KW"/>
</dbReference>
<evidence type="ECO:0000256" key="2">
    <source>
        <dbReference type="ARBA" id="ARBA00004370"/>
    </source>
</evidence>
<dbReference type="PROSITE" id="PS51296">
    <property type="entry name" value="RIESKE"/>
    <property type="match status" value="1"/>
</dbReference>
<dbReference type="EnsemblProtists" id="EKX53217">
    <property type="protein sequence ID" value="EKX53217"/>
    <property type="gene ID" value="GUITHDRAFT_53010"/>
</dbReference>
<dbReference type="OrthoDB" id="426882at2759"/>
<keyword evidence="17" id="KW-1185">Reference proteome</keyword>
<dbReference type="GO" id="GO:0009507">
    <property type="term" value="C:chloroplast"/>
    <property type="evidence" value="ECO:0007669"/>
    <property type="project" value="UniProtKB-SubCell"/>
</dbReference>
<keyword evidence="7" id="KW-0479">Metal-binding</keyword>
<evidence type="ECO:0000259" key="14">
    <source>
        <dbReference type="PROSITE" id="PS51296"/>
    </source>
</evidence>
<reference evidence="16" key="3">
    <citation type="submission" date="2016-03" db="UniProtKB">
        <authorList>
            <consortium name="EnsemblProtists"/>
        </authorList>
    </citation>
    <scope>IDENTIFICATION</scope>
</reference>
<dbReference type="Gene3D" id="3.90.380.10">
    <property type="entry name" value="Naphthalene 1,2-dioxygenase Alpha Subunit, Chain A, domain 1"/>
    <property type="match status" value="1"/>
</dbReference>
<dbReference type="STRING" id="905079.L1JXY2"/>
<dbReference type="AlphaFoldDB" id="L1JXY2"/>
<dbReference type="Pfam" id="PF00355">
    <property type="entry name" value="Rieske"/>
    <property type="match status" value="1"/>
</dbReference>
<reference evidence="15 17" key="1">
    <citation type="journal article" date="2012" name="Nature">
        <title>Algal genomes reveal evolutionary mosaicism and the fate of nucleomorphs.</title>
        <authorList>
            <consortium name="DOE Joint Genome Institute"/>
            <person name="Curtis B.A."/>
            <person name="Tanifuji G."/>
            <person name="Burki F."/>
            <person name="Gruber A."/>
            <person name="Irimia M."/>
            <person name="Maruyama S."/>
            <person name="Arias M.C."/>
            <person name="Ball S.G."/>
            <person name="Gile G.H."/>
            <person name="Hirakawa Y."/>
            <person name="Hopkins J.F."/>
            <person name="Kuo A."/>
            <person name="Rensing S.A."/>
            <person name="Schmutz J."/>
            <person name="Symeonidi A."/>
            <person name="Elias M."/>
            <person name="Eveleigh R.J."/>
            <person name="Herman E.K."/>
            <person name="Klute M.J."/>
            <person name="Nakayama T."/>
            <person name="Obornik M."/>
            <person name="Reyes-Prieto A."/>
            <person name="Armbrust E.V."/>
            <person name="Aves S.J."/>
            <person name="Beiko R.G."/>
            <person name="Coutinho P."/>
            <person name="Dacks J.B."/>
            <person name="Durnford D.G."/>
            <person name="Fast N.M."/>
            <person name="Green B.R."/>
            <person name="Grisdale C.J."/>
            <person name="Hempel F."/>
            <person name="Henrissat B."/>
            <person name="Hoppner M.P."/>
            <person name="Ishida K."/>
            <person name="Kim E."/>
            <person name="Koreny L."/>
            <person name="Kroth P.G."/>
            <person name="Liu Y."/>
            <person name="Malik S.B."/>
            <person name="Maier U.G."/>
            <person name="McRose D."/>
            <person name="Mock T."/>
            <person name="Neilson J.A."/>
            <person name="Onodera N.T."/>
            <person name="Poole A.M."/>
            <person name="Pritham E.J."/>
            <person name="Richards T.A."/>
            <person name="Rocap G."/>
            <person name="Roy S.W."/>
            <person name="Sarai C."/>
            <person name="Schaack S."/>
            <person name="Shirato S."/>
            <person name="Slamovits C.H."/>
            <person name="Spencer D.F."/>
            <person name="Suzuki S."/>
            <person name="Worden A.Z."/>
            <person name="Zauner S."/>
            <person name="Barry K."/>
            <person name="Bell C."/>
            <person name="Bharti A.K."/>
            <person name="Crow J.A."/>
            <person name="Grimwood J."/>
            <person name="Kramer R."/>
            <person name="Lindquist E."/>
            <person name="Lucas S."/>
            <person name="Salamov A."/>
            <person name="McFadden G.I."/>
            <person name="Lane C.E."/>
            <person name="Keeling P.J."/>
            <person name="Gray M.W."/>
            <person name="Grigoriev I.V."/>
            <person name="Archibald J.M."/>
        </authorList>
    </citation>
    <scope>NUCLEOTIDE SEQUENCE</scope>
    <source>
        <strain evidence="15 17">CCMP2712</strain>
    </source>
</reference>
<name>L1JXY2_GUITC</name>
<evidence type="ECO:0000256" key="5">
    <source>
        <dbReference type="ARBA" id="ARBA00022692"/>
    </source>
</evidence>
<keyword evidence="5" id="KW-0812">Transmembrane</keyword>
<dbReference type="InterPro" id="IPR013626">
    <property type="entry name" value="PaO"/>
</dbReference>
<evidence type="ECO:0000256" key="10">
    <source>
        <dbReference type="ARBA" id="ARBA00023002"/>
    </source>
</evidence>
<keyword evidence="6" id="KW-0001">2Fe-2S</keyword>
<dbReference type="Gene3D" id="2.102.10.10">
    <property type="entry name" value="Rieske [2Fe-2S] iron-sulphur domain"/>
    <property type="match status" value="1"/>
</dbReference>